<name>A0A6T2HUY3_9EUGL</name>
<feature type="region of interest" description="Disordered" evidence="1">
    <location>
        <begin position="38"/>
        <end position="59"/>
    </location>
</feature>
<evidence type="ECO:0000313" key="2">
    <source>
        <dbReference type="EMBL" id="CAE0831893.1"/>
    </source>
</evidence>
<organism evidence="3">
    <name type="scientific">Eutreptiella gymnastica</name>
    <dbReference type="NCBI Taxonomy" id="73025"/>
    <lineage>
        <taxon>Eukaryota</taxon>
        <taxon>Discoba</taxon>
        <taxon>Euglenozoa</taxon>
        <taxon>Euglenida</taxon>
        <taxon>Spirocuta</taxon>
        <taxon>Euglenophyceae</taxon>
        <taxon>Eutreptiales</taxon>
        <taxon>Eutreptiaceae</taxon>
        <taxon>Eutreptiella</taxon>
    </lineage>
</organism>
<feature type="compositionally biased region" description="Basic and acidic residues" evidence="1">
    <location>
        <begin position="49"/>
        <end position="59"/>
    </location>
</feature>
<protein>
    <submittedName>
        <fullName evidence="3">Uncharacterized protein</fullName>
    </submittedName>
</protein>
<sequence>MRQLEQHQKQRRVRSLAEKWQSHTRQLEQWQKQRRQLAQRQAKWPSHMRQLEHQQGRQLAERQAKWQSHVRQLEQQQRRHCQLAEKDAKLQHERPDACKGIWCFASCTCMSMPASTTWLVRLAAGLGLLWPVSFR</sequence>
<accession>A0A6T2HUY3</accession>
<gene>
    <name evidence="2" type="ORF">EGYM00163_LOCUS43175</name>
    <name evidence="3" type="ORF">EGYM00163_LOCUS43177</name>
</gene>
<evidence type="ECO:0000313" key="3">
    <source>
        <dbReference type="EMBL" id="CAE0831895.1"/>
    </source>
</evidence>
<proteinExistence type="predicted"/>
<dbReference type="EMBL" id="HBJA01125413">
    <property type="protein sequence ID" value="CAE0831895.1"/>
    <property type="molecule type" value="Transcribed_RNA"/>
</dbReference>
<dbReference type="EMBL" id="HBJA01125411">
    <property type="protein sequence ID" value="CAE0831893.1"/>
    <property type="molecule type" value="Transcribed_RNA"/>
</dbReference>
<dbReference type="AlphaFoldDB" id="A0A6T2HUY3"/>
<reference evidence="3" key="1">
    <citation type="submission" date="2021-01" db="EMBL/GenBank/DDBJ databases">
        <authorList>
            <person name="Corre E."/>
            <person name="Pelletier E."/>
            <person name="Niang G."/>
            <person name="Scheremetjew M."/>
            <person name="Finn R."/>
            <person name="Kale V."/>
            <person name="Holt S."/>
            <person name="Cochrane G."/>
            <person name="Meng A."/>
            <person name="Brown T."/>
            <person name="Cohen L."/>
        </authorList>
    </citation>
    <scope>NUCLEOTIDE SEQUENCE</scope>
    <source>
        <strain evidence="3">CCMP1594</strain>
    </source>
</reference>
<evidence type="ECO:0000256" key="1">
    <source>
        <dbReference type="SAM" id="MobiDB-lite"/>
    </source>
</evidence>